<sequence>MEGRTSLFRDLTLKIKTEPPENSSYNERVFLSTENVTTGISKEKLEELTSLRTEVEKSCGNYFQCRLLLSAVKEVACESTSKFPLINQKVHQIIASEEVARLADLNFGETNQLPEPLMILGLDDSHKCGSSTVLSYSEKIDLKSVVEDKLLRKCSRIQDCMWNGGKELSQKMRIHKDILSSDKFEFVRSAHSQIKEWYENSLAVRGLIKELVDMRLALSETIRIEAIPWFEAKCESLELEAKILELQILVDILSENPNMPEAMKKIDDYSHTLYGEMELELEKLKNDEIIYDKLTGTEYYDVLKKYKRLKQELDNKTLILNELS</sequence>
<proteinExistence type="predicted"/>
<protein>
    <submittedName>
        <fullName evidence="1">Uncharacterized protein</fullName>
    </submittedName>
</protein>
<dbReference type="Proteomes" id="UP000235965">
    <property type="component" value="Unassembled WGS sequence"/>
</dbReference>
<accession>A0A2J7PR02</accession>
<keyword evidence="2" id="KW-1185">Reference proteome</keyword>
<evidence type="ECO:0000313" key="1">
    <source>
        <dbReference type="EMBL" id="PNF18758.1"/>
    </source>
</evidence>
<organism evidence="1 2">
    <name type="scientific">Cryptotermes secundus</name>
    <dbReference type="NCBI Taxonomy" id="105785"/>
    <lineage>
        <taxon>Eukaryota</taxon>
        <taxon>Metazoa</taxon>
        <taxon>Ecdysozoa</taxon>
        <taxon>Arthropoda</taxon>
        <taxon>Hexapoda</taxon>
        <taxon>Insecta</taxon>
        <taxon>Pterygota</taxon>
        <taxon>Neoptera</taxon>
        <taxon>Polyneoptera</taxon>
        <taxon>Dictyoptera</taxon>
        <taxon>Blattodea</taxon>
        <taxon>Blattoidea</taxon>
        <taxon>Termitoidae</taxon>
        <taxon>Kalotermitidae</taxon>
        <taxon>Cryptotermitinae</taxon>
        <taxon>Cryptotermes</taxon>
    </lineage>
</organism>
<reference evidence="1 2" key="1">
    <citation type="submission" date="2017-12" db="EMBL/GenBank/DDBJ databases">
        <title>Hemimetabolous genomes reveal molecular basis of termite eusociality.</title>
        <authorList>
            <person name="Harrison M.C."/>
            <person name="Jongepier E."/>
            <person name="Robertson H.M."/>
            <person name="Arning N."/>
            <person name="Bitard-Feildel T."/>
            <person name="Chao H."/>
            <person name="Childers C.P."/>
            <person name="Dinh H."/>
            <person name="Doddapaneni H."/>
            <person name="Dugan S."/>
            <person name="Gowin J."/>
            <person name="Greiner C."/>
            <person name="Han Y."/>
            <person name="Hu H."/>
            <person name="Hughes D.S.T."/>
            <person name="Huylmans A.-K."/>
            <person name="Kemena C."/>
            <person name="Kremer L.P.M."/>
            <person name="Lee S.L."/>
            <person name="Lopez-Ezquerra A."/>
            <person name="Mallet L."/>
            <person name="Monroy-Kuhn J.M."/>
            <person name="Moser A."/>
            <person name="Murali S.C."/>
            <person name="Muzny D.M."/>
            <person name="Otani S."/>
            <person name="Piulachs M.-D."/>
            <person name="Poelchau M."/>
            <person name="Qu J."/>
            <person name="Schaub F."/>
            <person name="Wada-Katsumata A."/>
            <person name="Worley K.C."/>
            <person name="Xie Q."/>
            <person name="Ylla G."/>
            <person name="Poulsen M."/>
            <person name="Gibbs R.A."/>
            <person name="Schal C."/>
            <person name="Richards S."/>
            <person name="Belles X."/>
            <person name="Korb J."/>
            <person name="Bornberg-Bauer E."/>
        </authorList>
    </citation>
    <scope>NUCLEOTIDE SEQUENCE [LARGE SCALE GENOMIC DNA]</scope>
    <source>
        <tissue evidence="1">Whole body</tissue>
    </source>
</reference>
<evidence type="ECO:0000313" key="2">
    <source>
        <dbReference type="Proteomes" id="UP000235965"/>
    </source>
</evidence>
<dbReference type="InParanoid" id="A0A2J7PR02"/>
<name>A0A2J7PR02_9NEOP</name>
<dbReference type="EMBL" id="NEVH01022634">
    <property type="protein sequence ID" value="PNF18758.1"/>
    <property type="molecule type" value="Genomic_DNA"/>
</dbReference>
<dbReference type="OrthoDB" id="7696867at2759"/>
<gene>
    <name evidence="1" type="ORF">B7P43_G03346</name>
</gene>
<dbReference type="AlphaFoldDB" id="A0A2J7PR02"/>
<comment type="caution">
    <text evidence="1">The sequence shown here is derived from an EMBL/GenBank/DDBJ whole genome shotgun (WGS) entry which is preliminary data.</text>
</comment>